<feature type="transmembrane region" description="Helical" evidence="8">
    <location>
        <begin position="16"/>
        <end position="44"/>
    </location>
</feature>
<evidence type="ECO:0000259" key="9">
    <source>
        <dbReference type="PROSITE" id="PS50928"/>
    </source>
</evidence>
<dbReference type="InterPro" id="IPR000515">
    <property type="entry name" value="MetI-like"/>
</dbReference>
<evidence type="ECO:0000256" key="5">
    <source>
        <dbReference type="ARBA" id="ARBA00022692"/>
    </source>
</evidence>
<keyword evidence="4" id="KW-1003">Cell membrane</keyword>
<evidence type="ECO:0000256" key="1">
    <source>
        <dbReference type="ARBA" id="ARBA00004429"/>
    </source>
</evidence>
<feature type="transmembrane region" description="Helical" evidence="8">
    <location>
        <begin position="189"/>
        <end position="211"/>
    </location>
</feature>
<proteinExistence type="inferred from homology"/>
<evidence type="ECO:0000313" key="10">
    <source>
        <dbReference type="EMBL" id="CVI64072.1"/>
    </source>
</evidence>
<dbReference type="InterPro" id="IPR010065">
    <property type="entry name" value="AA_ABC_transptr_permease_3TM"/>
</dbReference>
<dbReference type="InterPro" id="IPR043429">
    <property type="entry name" value="ArtM/GltK/GlnP/TcyL/YhdX-like"/>
</dbReference>
<comment type="caution">
    <text evidence="10">The sequence shown here is derived from an EMBL/GenBank/DDBJ whole genome shotgun (WGS) entry which is preliminary data.</text>
</comment>
<comment type="similarity">
    <text evidence="2">Belongs to the binding-protein-dependent transport system permease family. HisMQ subfamily.</text>
</comment>
<dbReference type="GO" id="GO:0043190">
    <property type="term" value="C:ATP-binding cassette (ABC) transporter complex"/>
    <property type="evidence" value="ECO:0007669"/>
    <property type="project" value="InterPro"/>
</dbReference>
<dbReference type="SUPFAM" id="SSF161098">
    <property type="entry name" value="MetI-like"/>
    <property type="match status" value="1"/>
</dbReference>
<dbReference type="GO" id="GO:0022857">
    <property type="term" value="F:transmembrane transporter activity"/>
    <property type="evidence" value="ECO:0007669"/>
    <property type="project" value="InterPro"/>
</dbReference>
<sequence length="221" mass="24084">MYILDFAVVLERWPELLVGCLATLGLACAGMALALVIGLGGVGLRQSHNMIAHAVVSTFVEVIRNTPFLVQIFFLFFALPYFGLVMSPTMTAVIALGINGGAYAIEIIRGGVESIPQGQSEAGLALGLNRRQIFRFIILKPAVRAIYPALTSQFILLTLTSAVCSSISAYELTSVGQAIDSDTFRSFEIYLTITMLYLLISWLLMSLFVVISRQAFSYPTK</sequence>
<name>A0A1S7UB84_9HYPH</name>
<comment type="subcellular location">
    <subcellularLocation>
        <location evidence="1">Cell inner membrane</location>
        <topology evidence="1">Multi-pass membrane protein</topology>
    </subcellularLocation>
    <subcellularLocation>
        <location evidence="8">Cell membrane</location>
        <topology evidence="8">Multi-pass membrane protein</topology>
    </subcellularLocation>
</comment>
<dbReference type="CDD" id="cd06261">
    <property type="entry name" value="TM_PBP2"/>
    <property type="match status" value="1"/>
</dbReference>
<dbReference type="PANTHER" id="PTHR30614:SF35">
    <property type="entry name" value="ABC TRANSPORTER PERMEASE PROTEIN"/>
    <property type="match status" value="1"/>
</dbReference>
<dbReference type="Pfam" id="PF00528">
    <property type="entry name" value="BPD_transp_1"/>
    <property type="match status" value="1"/>
</dbReference>
<dbReference type="PROSITE" id="PS50928">
    <property type="entry name" value="ABC_TM1"/>
    <property type="match status" value="1"/>
</dbReference>
<dbReference type="Proteomes" id="UP000192140">
    <property type="component" value="Unassembled WGS sequence"/>
</dbReference>
<evidence type="ECO:0000256" key="6">
    <source>
        <dbReference type="ARBA" id="ARBA00022989"/>
    </source>
</evidence>
<evidence type="ECO:0000256" key="7">
    <source>
        <dbReference type="ARBA" id="ARBA00023136"/>
    </source>
</evidence>
<gene>
    <name evidence="10" type="ORF">AGR7A_pAt30120</name>
</gene>
<reference evidence="10" key="1">
    <citation type="submission" date="2016-01" db="EMBL/GenBank/DDBJ databases">
        <authorList>
            <person name="Regsiter A."/>
            <person name="william w."/>
        </authorList>
    </citation>
    <scope>NUCLEOTIDE SEQUENCE</scope>
    <source>
        <strain evidence="10">NCPPB 1641</strain>
    </source>
</reference>
<keyword evidence="3 8" id="KW-0813">Transport</keyword>
<dbReference type="NCBIfam" id="TIGR01726">
    <property type="entry name" value="HEQRo_perm_3TM"/>
    <property type="match status" value="1"/>
</dbReference>
<dbReference type="PANTHER" id="PTHR30614">
    <property type="entry name" value="MEMBRANE COMPONENT OF AMINO ACID ABC TRANSPORTER"/>
    <property type="match status" value="1"/>
</dbReference>
<evidence type="ECO:0000256" key="3">
    <source>
        <dbReference type="ARBA" id="ARBA00022448"/>
    </source>
</evidence>
<protein>
    <submittedName>
        <fullName evidence="10">ABC transporter, membrane spanning protein (Amino acid)</fullName>
    </submittedName>
</protein>
<dbReference type="RefSeq" id="WP_080855352.1">
    <property type="nucleotide sequence ID" value="NZ_LT009777.1"/>
</dbReference>
<organism evidence="10 11">
    <name type="scientific">Agrobacterium deltaense NCPPB 1641</name>
    <dbReference type="NCBI Taxonomy" id="1183425"/>
    <lineage>
        <taxon>Bacteria</taxon>
        <taxon>Pseudomonadati</taxon>
        <taxon>Pseudomonadota</taxon>
        <taxon>Alphaproteobacteria</taxon>
        <taxon>Hyphomicrobiales</taxon>
        <taxon>Rhizobiaceae</taxon>
        <taxon>Rhizobium/Agrobacterium group</taxon>
        <taxon>Agrobacterium</taxon>
    </lineage>
</organism>
<dbReference type="AlphaFoldDB" id="A0A1S7UB84"/>
<dbReference type="Gene3D" id="1.10.3720.10">
    <property type="entry name" value="MetI-like"/>
    <property type="match status" value="1"/>
</dbReference>
<evidence type="ECO:0000256" key="4">
    <source>
        <dbReference type="ARBA" id="ARBA00022475"/>
    </source>
</evidence>
<dbReference type="EMBL" id="FCNP01000050">
    <property type="protein sequence ID" value="CVI64072.1"/>
    <property type="molecule type" value="Genomic_DNA"/>
</dbReference>
<evidence type="ECO:0000256" key="2">
    <source>
        <dbReference type="ARBA" id="ARBA00010072"/>
    </source>
</evidence>
<feature type="domain" description="ABC transmembrane type-1" evidence="9">
    <location>
        <begin position="20"/>
        <end position="208"/>
    </location>
</feature>
<keyword evidence="11" id="KW-1185">Reference proteome</keyword>
<feature type="transmembrane region" description="Helical" evidence="8">
    <location>
        <begin position="65"/>
        <end position="84"/>
    </location>
</feature>
<dbReference type="GO" id="GO:0006865">
    <property type="term" value="P:amino acid transport"/>
    <property type="evidence" value="ECO:0007669"/>
    <property type="project" value="TreeGrafter"/>
</dbReference>
<keyword evidence="5 8" id="KW-0812">Transmembrane</keyword>
<accession>A0A1S7UB84</accession>
<evidence type="ECO:0000313" key="11">
    <source>
        <dbReference type="Proteomes" id="UP000192140"/>
    </source>
</evidence>
<dbReference type="InterPro" id="IPR035906">
    <property type="entry name" value="MetI-like_sf"/>
</dbReference>
<keyword evidence="6 8" id="KW-1133">Transmembrane helix</keyword>
<evidence type="ECO:0000256" key="8">
    <source>
        <dbReference type="RuleBase" id="RU363032"/>
    </source>
</evidence>
<keyword evidence="7 8" id="KW-0472">Membrane</keyword>